<dbReference type="EMBL" id="JEWR01000439">
    <property type="protein sequence ID" value="EXB37538.1"/>
    <property type="molecule type" value="Genomic_DNA"/>
</dbReference>
<protein>
    <submittedName>
        <fullName evidence="1">Phage head morphogenesis domain protein</fullName>
    </submittedName>
</protein>
<name>A0A9P2XF44_ACIBA</name>
<reference evidence="1 2" key="1">
    <citation type="submission" date="2014-02" db="EMBL/GenBank/DDBJ databases">
        <title>Comparative genomics and transcriptomics to identify genetic mechanisms underlying the emergence of carbapenem resistant Acinetobacter baumannii (CRAb).</title>
        <authorList>
            <person name="Harris A.D."/>
            <person name="Johnson K.J."/>
            <person name="George J."/>
            <person name="Shefchek K."/>
            <person name="Daugherty S.C."/>
            <person name="Parankush S."/>
            <person name="Sadzewicz L."/>
            <person name="Tallon L."/>
            <person name="Sengamalay N."/>
            <person name="Hazen T.H."/>
            <person name="Rasko D.A."/>
        </authorList>
    </citation>
    <scope>NUCLEOTIDE SEQUENCE [LARGE SCALE GENOMIC DNA]</scope>
    <source>
        <strain evidence="1 2">1462234</strain>
    </source>
</reference>
<sequence>KTDDFFQREWLGPKRYKLYKEGKFDFDKFFDPEGRLYTLDQLRKLDEQTFKELGL</sequence>
<feature type="non-terminal residue" evidence="1">
    <location>
        <position position="1"/>
    </location>
</feature>
<gene>
    <name evidence="1" type="ORF">J545_4697</name>
</gene>
<proteinExistence type="predicted"/>
<dbReference type="Proteomes" id="UP000020865">
    <property type="component" value="Unassembled WGS sequence"/>
</dbReference>
<accession>A0A9P2XF44</accession>
<dbReference type="AlphaFoldDB" id="A0A9P2XF44"/>
<organism evidence="1 2">
    <name type="scientific">Acinetobacter baumannii 1462234</name>
    <dbReference type="NCBI Taxonomy" id="1310646"/>
    <lineage>
        <taxon>Bacteria</taxon>
        <taxon>Pseudomonadati</taxon>
        <taxon>Pseudomonadota</taxon>
        <taxon>Gammaproteobacteria</taxon>
        <taxon>Moraxellales</taxon>
        <taxon>Moraxellaceae</taxon>
        <taxon>Acinetobacter</taxon>
        <taxon>Acinetobacter calcoaceticus/baumannii complex</taxon>
    </lineage>
</organism>
<evidence type="ECO:0000313" key="1">
    <source>
        <dbReference type="EMBL" id="EXB37538.1"/>
    </source>
</evidence>
<evidence type="ECO:0000313" key="2">
    <source>
        <dbReference type="Proteomes" id="UP000020865"/>
    </source>
</evidence>
<comment type="caution">
    <text evidence="1">The sequence shown here is derived from an EMBL/GenBank/DDBJ whole genome shotgun (WGS) entry which is preliminary data.</text>
</comment>